<evidence type="ECO:0000313" key="5">
    <source>
        <dbReference type="Ensembl" id="ENSCPRP00005024050.1"/>
    </source>
</evidence>
<dbReference type="OMA" id="WHYPRER"/>
<dbReference type="PANTHER" id="PTHR46888">
    <property type="entry name" value="ZINC KNUCKLE DOMAINCONTAINING PROTEIN-RELATED"/>
    <property type="match status" value="1"/>
</dbReference>
<protein>
    <recommendedName>
        <fullName evidence="7">CCHC-type domain-containing protein</fullName>
    </recommendedName>
</protein>
<keyword evidence="1" id="KW-0863">Zinc-finger</keyword>
<dbReference type="Pfam" id="PF02023">
    <property type="entry name" value="SCAN"/>
    <property type="match status" value="1"/>
</dbReference>
<dbReference type="GO" id="GO:0003676">
    <property type="term" value="F:nucleic acid binding"/>
    <property type="evidence" value="ECO:0007669"/>
    <property type="project" value="InterPro"/>
</dbReference>
<dbReference type="PROSITE" id="PS50804">
    <property type="entry name" value="SCAN_BOX"/>
    <property type="match status" value="1"/>
</dbReference>
<dbReference type="Gene3D" id="1.10.4020.10">
    <property type="entry name" value="DNA breaking-rejoining enzymes"/>
    <property type="match status" value="1"/>
</dbReference>
<dbReference type="InterPro" id="IPR036875">
    <property type="entry name" value="Znf_CCHC_sf"/>
</dbReference>
<evidence type="ECO:0000313" key="6">
    <source>
        <dbReference type="Proteomes" id="UP000594220"/>
    </source>
</evidence>
<dbReference type="AlphaFoldDB" id="A0A7M4FK65"/>
<dbReference type="PROSITE" id="PS50158">
    <property type="entry name" value="ZF_CCHC"/>
    <property type="match status" value="1"/>
</dbReference>
<dbReference type="GO" id="GO:0008270">
    <property type="term" value="F:zinc ion binding"/>
    <property type="evidence" value="ECO:0007669"/>
    <property type="project" value="UniProtKB-KW"/>
</dbReference>
<reference evidence="5" key="2">
    <citation type="submission" date="2025-09" db="UniProtKB">
        <authorList>
            <consortium name="Ensembl"/>
        </authorList>
    </citation>
    <scope>IDENTIFICATION</scope>
</reference>
<dbReference type="GeneTree" id="ENSGT00940000159113"/>
<dbReference type="SUPFAM" id="SSF57756">
    <property type="entry name" value="Retrovirus zinc finger-like domains"/>
    <property type="match status" value="1"/>
</dbReference>
<dbReference type="InterPro" id="IPR003309">
    <property type="entry name" value="SCAN_dom"/>
</dbReference>
<evidence type="ECO:0008006" key="7">
    <source>
        <dbReference type="Google" id="ProtNLM"/>
    </source>
</evidence>
<dbReference type="Proteomes" id="UP000594220">
    <property type="component" value="Unplaced"/>
</dbReference>
<dbReference type="Gene3D" id="4.10.60.10">
    <property type="entry name" value="Zinc finger, CCHC-type"/>
    <property type="match status" value="1"/>
</dbReference>
<dbReference type="InterPro" id="IPR001878">
    <property type="entry name" value="Znf_CCHC"/>
</dbReference>
<evidence type="ECO:0000259" key="3">
    <source>
        <dbReference type="PROSITE" id="PS50158"/>
    </source>
</evidence>
<dbReference type="SMART" id="SM00431">
    <property type="entry name" value="SCAN"/>
    <property type="match status" value="1"/>
</dbReference>
<sequence>MTTKDDLEAYLKAFERQAITLGLKRTYWVSQLGSLVVGKPQEAYRALSREEARDYDAVKAAILYRLEINPEYYRRLFRAKKGPEERRPQLLLQRFRDLFRKWLNLPTCTMPALVDKIIMEQFVNDLEEWTQRWVRQHSPESCEAAVKLAESFMAAEWHYPRERRGPGSVTMKEGERRKPGSKAPVRDMVCFHCGKMGHFTRECPGRSTDRWQPQGYPRGLAEGPKDQIQGEPMDCSFGMGGRTRWERPIVKA</sequence>
<dbReference type="SUPFAM" id="SSF47353">
    <property type="entry name" value="Retrovirus capsid dimerization domain-like"/>
    <property type="match status" value="1"/>
</dbReference>
<dbReference type="InterPro" id="IPR038269">
    <property type="entry name" value="SCAN_sf"/>
</dbReference>
<feature type="domain" description="SCAN box" evidence="4">
    <location>
        <begin position="74"/>
        <end position="152"/>
    </location>
</feature>
<dbReference type="SMART" id="SM00343">
    <property type="entry name" value="ZnF_C2HC"/>
    <property type="match status" value="1"/>
</dbReference>
<keyword evidence="6" id="KW-1185">Reference proteome</keyword>
<name>A0A7M4FK65_CROPO</name>
<keyword evidence="1" id="KW-0862">Zinc</keyword>
<organism evidence="5 6">
    <name type="scientific">Crocodylus porosus</name>
    <name type="common">Saltwater crocodile</name>
    <name type="synonym">Estuarine crocodile</name>
    <dbReference type="NCBI Taxonomy" id="8502"/>
    <lineage>
        <taxon>Eukaryota</taxon>
        <taxon>Metazoa</taxon>
        <taxon>Chordata</taxon>
        <taxon>Craniata</taxon>
        <taxon>Vertebrata</taxon>
        <taxon>Euteleostomi</taxon>
        <taxon>Archelosauria</taxon>
        <taxon>Archosauria</taxon>
        <taxon>Crocodylia</taxon>
        <taxon>Longirostres</taxon>
        <taxon>Crocodylidae</taxon>
        <taxon>Crocodylus</taxon>
    </lineage>
</organism>
<dbReference type="PANTHER" id="PTHR46888:SF1">
    <property type="entry name" value="RIBONUCLEASE H"/>
    <property type="match status" value="1"/>
</dbReference>
<feature type="domain" description="CCHC-type" evidence="3">
    <location>
        <begin position="190"/>
        <end position="204"/>
    </location>
</feature>
<feature type="region of interest" description="Disordered" evidence="2">
    <location>
        <begin position="163"/>
        <end position="182"/>
    </location>
</feature>
<keyword evidence="1" id="KW-0479">Metal-binding</keyword>
<evidence type="ECO:0000256" key="2">
    <source>
        <dbReference type="SAM" id="MobiDB-lite"/>
    </source>
</evidence>
<proteinExistence type="predicted"/>
<dbReference type="Ensembl" id="ENSCPRT00005028081.1">
    <property type="protein sequence ID" value="ENSCPRP00005024050.1"/>
    <property type="gene ID" value="ENSCPRG00005016704.1"/>
</dbReference>
<dbReference type="Pfam" id="PF00098">
    <property type="entry name" value="zf-CCHC"/>
    <property type="match status" value="1"/>
</dbReference>
<reference evidence="5" key="1">
    <citation type="submission" date="2025-08" db="UniProtKB">
        <authorList>
            <consortium name="Ensembl"/>
        </authorList>
    </citation>
    <scope>IDENTIFICATION</scope>
</reference>
<accession>A0A7M4FK65</accession>
<evidence type="ECO:0000259" key="4">
    <source>
        <dbReference type="PROSITE" id="PS50804"/>
    </source>
</evidence>
<evidence type="ECO:0000256" key="1">
    <source>
        <dbReference type="PROSITE-ProRule" id="PRU00047"/>
    </source>
</evidence>
<feature type="region of interest" description="Disordered" evidence="2">
    <location>
        <begin position="221"/>
        <end position="240"/>
    </location>
</feature>